<evidence type="ECO:0000256" key="1">
    <source>
        <dbReference type="ARBA" id="ARBA00009902"/>
    </source>
</evidence>
<dbReference type="InterPro" id="IPR013320">
    <property type="entry name" value="ConA-like_dom_sf"/>
</dbReference>
<dbReference type="SUPFAM" id="SSF75005">
    <property type="entry name" value="Arabinanase/levansucrase/invertase"/>
    <property type="match status" value="1"/>
</dbReference>
<dbReference type="Gene3D" id="2.115.10.20">
    <property type="entry name" value="Glycosyl hydrolase domain, family 43"/>
    <property type="match status" value="1"/>
</dbReference>
<dbReference type="FunFam" id="2.115.10.20:FF:000003">
    <property type="entry name" value="Levanbiose-producing levanase"/>
    <property type="match status" value="1"/>
</dbReference>
<keyword evidence="2 5" id="KW-0378">Hydrolase</keyword>
<keyword evidence="9" id="KW-1185">Reference proteome</keyword>
<evidence type="ECO:0000313" key="8">
    <source>
        <dbReference type="EMBL" id="PTX44664.1"/>
    </source>
</evidence>
<gene>
    <name evidence="8" type="ORF">C8P64_0646</name>
</gene>
<dbReference type="InterPro" id="IPR018053">
    <property type="entry name" value="Glyco_hydro_32_AS"/>
</dbReference>
<dbReference type="GO" id="GO:0005987">
    <property type="term" value="P:sucrose catabolic process"/>
    <property type="evidence" value="ECO:0007669"/>
    <property type="project" value="TreeGrafter"/>
</dbReference>
<dbReference type="PROSITE" id="PS51257">
    <property type="entry name" value="PROKAR_LIPOPROTEIN"/>
    <property type="match status" value="1"/>
</dbReference>
<evidence type="ECO:0000313" key="9">
    <source>
        <dbReference type="Proteomes" id="UP000244174"/>
    </source>
</evidence>
<protein>
    <submittedName>
        <fullName evidence="8">Levanase/fructan beta-fructosidase</fullName>
    </submittedName>
</protein>
<dbReference type="InterPro" id="IPR013189">
    <property type="entry name" value="Glyco_hydro_32_C"/>
</dbReference>
<name>A0A2T6ALG4_9FLAO</name>
<comment type="caution">
    <text evidence="8">The sequence shown here is derived from an EMBL/GenBank/DDBJ whole genome shotgun (WGS) entry which is preliminary data.</text>
</comment>
<proteinExistence type="inferred from homology"/>
<dbReference type="PANTHER" id="PTHR42800:SF1">
    <property type="entry name" value="EXOINULINASE INUD (AFU_ORTHOLOGUE AFUA_5G00480)"/>
    <property type="match status" value="1"/>
</dbReference>
<feature type="domain" description="Glycosyl hydrolase family 32 C-terminal" evidence="7">
    <location>
        <begin position="372"/>
        <end position="526"/>
    </location>
</feature>
<dbReference type="GO" id="GO:0005737">
    <property type="term" value="C:cytoplasm"/>
    <property type="evidence" value="ECO:0007669"/>
    <property type="project" value="TreeGrafter"/>
</dbReference>
<evidence type="ECO:0000256" key="5">
    <source>
        <dbReference type="RuleBase" id="RU362110"/>
    </source>
</evidence>
<dbReference type="Pfam" id="PF00251">
    <property type="entry name" value="Glyco_hydro_32N"/>
    <property type="match status" value="1"/>
</dbReference>
<evidence type="ECO:0000259" key="6">
    <source>
        <dbReference type="Pfam" id="PF00251"/>
    </source>
</evidence>
<evidence type="ECO:0000256" key="2">
    <source>
        <dbReference type="ARBA" id="ARBA00022801"/>
    </source>
</evidence>
<dbReference type="AlphaFoldDB" id="A0A2T6ALG4"/>
<reference evidence="8 9" key="1">
    <citation type="submission" date="2018-04" db="EMBL/GenBank/DDBJ databases">
        <title>Genomic Encyclopedia of Archaeal and Bacterial Type Strains, Phase II (KMG-II): from individual species to whole genera.</title>
        <authorList>
            <person name="Goeker M."/>
        </authorList>
    </citation>
    <scope>NUCLEOTIDE SEQUENCE [LARGE SCALE GENOMIC DNA]</scope>
    <source>
        <strain evidence="8 9">DSM 23082</strain>
    </source>
</reference>
<dbReference type="InterPro" id="IPR013148">
    <property type="entry name" value="Glyco_hydro_32_N"/>
</dbReference>
<dbReference type="SMART" id="SM00640">
    <property type="entry name" value="Glyco_32"/>
    <property type="match status" value="1"/>
</dbReference>
<dbReference type="OrthoDB" id="9759709at2"/>
<dbReference type="EMBL" id="QBKQ01000001">
    <property type="protein sequence ID" value="PTX44664.1"/>
    <property type="molecule type" value="Genomic_DNA"/>
</dbReference>
<dbReference type="RefSeq" id="WP_108171260.1">
    <property type="nucleotide sequence ID" value="NZ_QBKQ01000001.1"/>
</dbReference>
<dbReference type="InterPro" id="IPR023296">
    <property type="entry name" value="Glyco_hydro_beta-prop_sf"/>
</dbReference>
<keyword evidence="4 5" id="KW-0326">Glycosidase</keyword>
<evidence type="ECO:0000256" key="3">
    <source>
        <dbReference type="ARBA" id="ARBA00023277"/>
    </source>
</evidence>
<dbReference type="Gene3D" id="2.60.120.560">
    <property type="entry name" value="Exo-inulinase, domain 1"/>
    <property type="match status" value="1"/>
</dbReference>
<dbReference type="CDD" id="cd18622">
    <property type="entry name" value="GH32_Inu-like"/>
    <property type="match status" value="1"/>
</dbReference>
<evidence type="ECO:0000259" key="7">
    <source>
        <dbReference type="Pfam" id="PF08244"/>
    </source>
</evidence>
<keyword evidence="3" id="KW-0119">Carbohydrate metabolism</keyword>
<dbReference type="PROSITE" id="PS00609">
    <property type="entry name" value="GLYCOSYL_HYDROL_F32"/>
    <property type="match status" value="1"/>
</dbReference>
<dbReference type="InterPro" id="IPR001362">
    <property type="entry name" value="Glyco_hydro_32"/>
</dbReference>
<feature type="domain" description="Glycosyl hydrolase family 32 N-terminal" evidence="6">
    <location>
        <begin position="47"/>
        <end position="364"/>
    </location>
</feature>
<evidence type="ECO:0000256" key="4">
    <source>
        <dbReference type="ARBA" id="ARBA00023295"/>
    </source>
</evidence>
<dbReference type="SUPFAM" id="SSF49899">
    <property type="entry name" value="Concanavalin A-like lectins/glucanases"/>
    <property type="match status" value="1"/>
</dbReference>
<dbReference type="Pfam" id="PF08244">
    <property type="entry name" value="Glyco_hydro_32C"/>
    <property type="match status" value="1"/>
</dbReference>
<dbReference type="GO" id="GO:0004575">
    <property type="term" value="F:sucrose alpha-glucosidase activity"/>
    <property type="evidence" value="ECO:0007669"/>
    <property type="project" value="TreeGrafter"/>
</dbReference>
<dbReference type="PANTHER" id="PTHR42800">
    <property type="entry name" value="EXOINULINASE INUD (AFU_ORTHOLOGUE AFUA_5G00480)"/>
    <property type="match status" value="1"/>
</dbReference>
<comment type="similarity">
    <text evidence="1 5">Belongs to the glycosyl hydrolase 32 family.</text>
</comment>
<accession>A0A2T6ALG4</accession>
<organism evidence="8 9">
    <name type="scientific">Christiangramia gaetbulicola</name>
    <dbReference type="NCBI Taxonomy" id="703340"/>
    <lineage>
        <taxon>Bacteria</taxon>
        <taxon>Pseudomonadati</taxon>
        <taxon>Bacteroidota</taxon>
        <taxon>Flavobacteriia</taxon>
        <taxon>Flavobacteriales</taxon>
        <taxon>Flavobacteriaceae</taxon>
        <taxon>Christiangramia</taxon>
    </lineage>
</organism>
<sequence>MKRLFEVICLSFLVAAIASCKNDSKNDEKEVAEVQIQKNEDFRPNFHFTPKKNWMNDPNGMFYLDGTYHLYFQYYPEDNVWGPMHWGHATSKDMITWEEQPIALFPDEKGYIFSGSAVVDEKNTSGFGEEGKTPVVAIFTYHEPKAAEEGKKDYQSQAIAYSLDEGQTWTKYEGNPVIPNPGIENFRDPKVIWDDINKQWLMALATTEKALFYTSQNLKDWKKLSEFGEKTGAHDGVWECPDIFPMQVEGSDEQKWVLIQSLNPGGYNGGSGTQYFVGDFDGKKFVPAKGMEALEEKHPFWIDFGRDNYAGVTWSNIPDEDGRKLFLGWMSNWLYAQEVPTTTWRSAMTISRELKLIKEDGNYLLTSEPVEELKKYRGKKLQKKDIKVSGNKVVLNADDIDLARAEIRFSINDLKETTYNFRLSNDMGEEFIISYDHAQKEFIMNRSHAGKNDFSEKFGTENSTAPRISNSNSMNAILIIDKTSIEMFFDDGKTVITEIFFPSQPWNEFCFTAGLEDFTVDSLEAYELEFPKTDQNSEEASSDNI</sequence>
<dbReference type="Proteomes" id="UP000244174">
    <property type="component" value="Unassembled WGS sequence"/>
</dbReference>